<gene>
    <name evidence="1" type="ORF">GPUH_LOCUS20107</name>
</gene>
<proteinExistence type="predicted"/>
<dbReference type="InterPro" id="IPR031559">
    <property type="entry name" value="SMG1"/>
</dbReference>
<organism evidence="3">
    <name type="scientific">Gongylonema pulchrum</name>
    <dbReference type="NCBI Taxonomy" id="637853"/>
    <lineage>
        <taxon>Eukaryota</taxon>
        <taxon>Metazoa</taxon>
        <taxon>Ecdysozoa</taxon>
        <taxon>Nematoda</taxon>
        <taxon>Chromadorea</taxon>
        <taxon>Rhabditida</taxon>
        <taxon>Spirurina</taxon>
        <taxon>Spiruromorpha</taxon>
        <taxon>Spiruroidea</taxon>
        <taxon>Gongylonematidae</taxon>
        <taxon>Gongylonema</taxon>
    </lineage>
</organism>
<name>A0A183EGL8_9BILA</name>
<dbReference type="WBParaSite" id="GPUH_0002013401-mRNA-1">
    <property type="protein sequence ID" value="GPUH_0002013401-mRNA-1"/>
    <property type="gene ID" value="GPUH_0002013401"/>
</dbReference>
<dbReference type="EMBL" id="UYRT01089776">
    <property type="protein sequence ID" value="VDN35320.1"/>
    <property type="molecule type" value="Genomic_DNA"/>
</dbReference>
<dbReference type="Proteomes" id="UP000271098">
    <property type="component" value="Unassembled WGS sequence"/>
</dbReference>
<dbReference type="Pfam" id="PF15785">
    <property type="entry name" value="SMG1"/>
    <property type="match status" value="1"/>
</dbReference>
<keyword evidence="2" id="KW-1185">Reference proteome</keyword>
<evidence type="ECO:0000313" key="2">
    <source>
        <dbReference type="Proteomes" id="UP000271098"/>
    </source>
</evidence>
<reference evidence="3" key="1">
    <citation type="submission" date="2016-06" db="UniProtKB">
        <authorList>
            <consortium name="WormBaseParasite"/>
        </authorList>
    </citation>
    <scope>IDENTIFICATION</scope>
</reference>
<dbReference type="OrthoDB" id="5874877at2759"/>
<protein>
    <submittedName>
        <fullName evidence="3">Wsv419-like protein</fullName>
    </submittedName>
</protein>
<dbReference type="AlphaFoldDB" id="A0A183EGL8"/>
<accession>A0A183EGL8</accession>
<reference evidence="1 2" key="2">
    <citation type="submission" date="2018-11" db="EMBL/GenBank/DDBJ databases">
        <authorList>
            <consortium name="Pathogen Informatics"/>
        </authorList>
    </citation>
    <scope>NUCLEOTIDE SEQUENCE [LARGE SCALE GENOMIC DNA]</scope>
</reference>
<dbReference type="GO" id="GO:0004674">
    <property type="term" value="F:protein serine/threonine kinase activity"/>
    <property type="evidence" value="ECO:0007669"/>
    <property type="project" value="InterPro"/>
</dbReference>
<dbReference type="GO" id="GO:0000184">
    <property type="term" value="P:nuclear-transcribed mRNA catabolic process, nonsense-mediated decay"/>
    <property type="evidence" value="ECO:0007669"/>
    <property type="project" value="InterPro"/>
</dbReference>
<evidence type="ECO:0000313" key="3">
    <source>
        <dbReference type="WBParaSite" id="GPUH_0002013401-mRNA-1"/>
    </source>
</evidence>
<sequence length="250" mass="28599">MEWIHGMVFGLSPEILQHIMDKTEMIELRGALLDSFVRHSLPKKTYLDSKSGSGAATDRVRHFVLLRRLSVFNLILNGGSVMVAKFVRRIFKRCHLGVQDKITGIWQATPPVLFVRNGLSQTAQDLMEFEQQKISECSFTPEHFKLVADFLLNSVVPTYCFNKFCVFKNLAFVHFKFKKLVDDGNWMTDTPSLLCAAAIMRETNMDCASKWLWVVAQMAQFCVDNRLKTPFGKAMNTFLTFESSFLSISF</sequence>
<evidence type="ECO:0000313" key="1">
    <source>
        <dbReference type="EMBL" id="VDN35320.1"/>
    </source>
</evidence>